<dbReference type="InParanoid" id="A0A1E7FD31"/>
<organism evidence="3 4">
    <name type="scientific">Fragilariopsis cylindrus CCMP1102</name>
    <dbReference type="NCBI Taxonomy" id="635003"/>
    <lineage>
        <taxon>Eukaryota</taxon>
        <taxon>Sar</taxon>
        <taxon>Stramenopiles</taxon>
        <taxon>Ochrophyta</taxon>
        <taxon>Bacillariophyta</taxon>
        <taxon>Bacillariophyceae</taxon>
        <taxon>Bacillariophycidae</taxon>
        <taxon>Bacillariales</taxon>
        <taxon>Bacillariaceae</taxon>
        <taxon>Fragilariopsis</taxon>
    </lineage>
</organism>
<feature type="compositionally biased region" description="Acidic residues" evidence="1">
    <location>
        <begin position="1535"/>
        <end position="1550"/>
    </location>
</feature>
<evidence type="ECO:0000256" key="2">
    <source>
        <dbReference type="SAM" id="Phobius"/>
    </source>
</evidence>
<feature type="compositionally biased region" description="Polar residues" evidence="1">
    <location>
        <begin position="1195"/>
        <end position="1207"/>
    </location>
</feature>
<feature type="region of interest" description="Disordered" evidence="1">
    <location>
        <begin position="1161"/>
        <end position="1210"/>
    </location>
</feature>
<feature type="region of interest" description="Disordered" evidence="1">
    <location>
        <begin position="1291"/>
        <end position="1326"/>
    </location>
</feature>
<keyword evidence="2" id="KW-0812">Transmembrane</keyword>
<feature type="region of interest" description="Disordered" evidence="1">
    <location>
        <begin position="1451"/>
        <end position="1471"/>
    </location>
</feature>
<feature type="region of interest" description="Disordered" evidence="1">
    <location>
        <begin position="1004"/>
        <end position="1023"/>
    </location>
</feature>
<feature type="region of interest" description="Disordered" evidence="1">
    <location>
        <begin position="702"/>
        <end position="736"/>
    </location>
</feature>
<keyword evidence="2" id="KW-1133">Transmembrane helix</keyword>
<feature type="transmembrane region" description="Helical" evidence="2">
    <location>
        <begin position="38"/>
        <end position="61"/>
    </location>
</feature>
<feature type="compositionally biased region" description="Acidic residues" evidence="1">
    <location>
        <begin position="965"/>
        <end position="984"/>
    </location>
</feature>
<feature type="region of interest" description="Disordered" evidence="1">
    <location>
        <begin position="420"/>
        <end position="444"/>
    </location>
</feature>
<feature type="region of interest" description="Disordered" evidence="1">
    <location>
        <begin position="961"/>
        <end position="984"/>
    </location>
</feature>
<dbReference type="EMBL" id="KV784358">
    <property type="protein sequence ID" value="OEU16051.1"/>
    <property type="molecule type" value="Genomic_DNA"/>
</dbReference>
<sequence length="1694" mass="189776">MMENKQIQRRGRLCLHQPHQRNLRQRNRTVASSSSSSGFISLCAMSSLLSIIAFTTINAIVVHSASTGQHSKQKILSSLRGGVLLNNGNNSNNIDVTAAADIDIGGSEQELTDEDLDEYIEFLLAYADDLASESDNPLFRNYDYNEEIISSTSSVNKHVPEVDNNVVEPLLVDDVEDDRQLDAMVEKLVASIEDSDLIEEEEEKRDMELEINLQQQEVETTLPSIRDDVVVEDVDVGIDELHVDDSTPIVEEASLPIEQEEESILVDSIIEDIEAIADDNEEKQPEEEESEYIEEIISVAASEDIILTVSDDDTGDTSVFLEGEEDQIFNNNEDVDSAADSLIKNDDDDDVVEEEAGESINTFYLGSSAVDNMPENTSSVTSTVVPLTEEIEDTTTSKETKRLSLFSSLMEGLRWEKVTSSNSNLNDDDAATDNVVTDSTETEDVLDEATDETIHESYNSELPLTRVALGDLDVSEQEHTISVHDSPKVESETEIQRIEINGSTAGDQILVSQQQQNKPTASEEKQNVEMNIVSSVKKHYQGVWGTVKGFCYQKRELIYGKFKPTPPERDYTKIYEKYFASQHTNDSDDINENSQEEDKYNLKRAFMRPWGTVVKNFKPIIEFMTATESDQYSLGIQSAATNSNVCDTHSGLGVYSDETPTEIEDTFEEIPAEIEDTFEETPAEIESAFEETPAEIEDTFEETPAEIEDTFEETPSEREDTSEETDQSIDCTESRSSKGSYHKTVFGRLWGTTKDTDETDQEIATPDLYFLGLHVAKESTFDIDIGKGLGEKEGTIDNNAVDKENFVVEEVDVAEVAVSYGILNKVDESFDVNSFDISESSGESPAEYSEEMEEEVERNILQLHGVEKHEIATDDIKVDNDEELASVADDIESSENFENEPVEVEKEIEILIQNDKGDDEETLSKIENETNPIEEEDSLTDVDNVADDILDTVIILSASESLESASEETEEELRESELHDDDDADNNFEVVTDIEEDTATMVSEGDDDSIEVENEDEEVDEEDFPTDNISVFSEQDEFSDEEDFVDLDGHDDEIIETESEIDDDECNKMDDSVILKEISSLLSEEMENTNFFWKFLVAKGLEQYIMIAVVISEWFHLYVLTPFIDSIYWASERTGHNILQSGRISPPKWLKTRGGALLTSISDDEDANEVEEEGNDCDQEGSNGEDSTELDSDYGTESKNMDGTNNMDQDDQVLSVESENDIESMPESLPTRSRVRPNFMFRFLLDYGLIGHILIMELILVAEWFQAYVPMLPSLLKYVVYDVLKYKKESRRDNGDRAYDQPSGLINPDGTSRVGKKPKQQTKKDDQKALDNLRNIGDVNQAKYRFITQTFMERHSLGPYGTSISEIEVEVETEEIEADSDSGWILEALAHESDENDDEVSSRFQPNVGFSLGSDGPKMTVGMDFTVGKSTKRRKKKSSQLGTIVRQIDYSGSVSSKKKPPVSHVSDRESGVMGRLRAAGANSLMGRSILGAYPADLPPPHEAGDASGLIDLARKYGYGDWSDDGDLSDSNFYPDSDEDEDENDDDEYFMNEEVLDRRRKRSSTSSSNKKKKSRKRRSSQQELGVSFDFDLSRSSSQGVSPPLSDINTRRREESSVSGSMSSARRRRKSNSGKPRSRLPSPAMAKIGNISQQSKSRSSTIDRTDLKNAIQDNATRRKKTRTISPAMSLLDEKKK</sequence>
<feature type="compositionally biased region" description="Basic residues" evidence="1">
    <location>
        <begin position="1623"/>
        <end position="1636"/>
    </location>
</feature>
<proteinExistence type="predicted"/>
<protein>
    <submittedName>
        <fullName evidence="3">Uncharacterized protein</fullName>
    </submittedName>
</protein>
<feature type="compositionally biased region" description="Acidic residues" evidence="1">
    <location>
        <begin position="1162"/>
        <end position="1179"/>
    </location>
</feature>
<feature type="compositionally biased region" description="Polar residues" evidence="1">
    <location>
        <begin position="1648"/>
        <end position="1658"/>
    </location>
</feature>
<keyword evidence="2" id="KW-0472">Membrane</keyword>
<feature type="region of interest" description="Disordered" evidence="1">
    <location>
        <begin position="914"/>
        <end position="939"/>
    </location>
</feature>
<dbReference type="OrthoDB" id="49633at2759"/>
<evidence type="ECO:0000256" key="1">
    <source>
        <dbReference type="SAM" id="MobiDB-lite"/>
    </source>
</evidence>
<dbReference type="Proteomes" id="UP000095751">
    <property type="component" value="Unassembled WGS sequence"/>
</dbReference>
<evidence type="ECO:0000313" key="4">
    <source>
        <dbReference type="Proteomes" id="UP000095751"/>
    </source>
</evidence>
<reference evidence="3 4" key="1">
    <citation type="submission" date="2016-09" db="EMBL/GenBank/DDBJ databases">
        <title>Extensive genetic diversity and differential bi-allelic expression allows diatom success in the polar Southern Ocean.</title>
        <authorList>
            <consortium name="DOE Joint Genome Institute"/>
            <person name="Mock T."/>
            <person name="Otillar R.P."/>
            <person name="Strauss J."/>
            <person name="Dupont C."/>
            <person name="Frickenhaus S."/>
            <person name="Maumus F."/>
            <person name="Mcmullan M."/>
            <person name="Sanges R."/>
            <person name="Schmutz J."/>
            <person name="Toseland A."/>
            <person name="Valas R."/>
            <person name="Veluchamy A."/>
            <person name="Ward B.J."/>
            <person name="Allen A."/>
            <person name="Barry K."/>
            <person name="Falciatore A."/>
            <person name="Ferrante M."/>
            <person name="Fortunato A.E."/>
            <person name="Gloeckner G."/>
            <person name="Gruber A."/>
            <person name="Hipkin R."/>
            <person name="Janech M."/>
            <person name="Kroth P."/>
            <person name="Leese F."/>
            <person name="Lindquist E."/>
            <person name="Lyon B.R."/>
            <person name="Martin J."/>
            <person name="Mayer C."/>
            <person name="Parker M."/>
            <person name="Quesneville H."/>
            <person name="Raymond J."/>
            <person name="Uhlig C."/>
            <person name="Valentin K.U."/>
            <person name="Worden A.Z."/>
            <person name="Armbrust E.V."/>
            <person name="Bowler C."/>
            <person name="Green B."/>
            <person name="Moulton V."/>
            <person name="Van Oosterhout C."/>
            <person name="Grigoriev I."/>
        </authorList>
    </citation>
    <scope>NUCLEOTIDE SEQUENCE [LARGE SCALE GENOMIC DNA]</scope>
    <source>
        <strain evidence="3 4">CCMP1102</strain>
    </source>
</reference>
<feature type="region of interest" description="Disordered" evidence="1">
    <location>
        <begin position="1524"/>
        <end position="1694"/>
    </location>
</feature>
<keyword evidence="4" id="KW-1185">Reference proteome</keyword>
<feature type="compositionally biased region" description="Basic residues" evidence="1">
    <location>
        <begin position="1557"/>
        <end position="1578"/>
    </location>
</feature>
<name>A0A1E7FD31_9STRA</name>
<accession>A0A1E7FD31</accession>
<evidence type="ECO:0000313" key="3">
    <source>
        <dbReference type="EMBL" id="OEU16051.1"/>
    </source>
</evidence>
<feature type="compositionally biased region" description="Acidic residues" evidence="1">
    <location>
        <begin position="702"/>
        <end position="727"/>
    </location>
</feature>
<gene>
    <name evidence="3" type="ORF">FRACYDRAFT_238637</name>
</gene>
<dbReference type="KEGG" id="fcy:FRACYDRAFT_238637"/>